<proteinExistence type="predicted"/>
<accession>A0A5P8WEX7</accession>
<evidence type="ECO:0000313" key="2">
    <source>
        <dbReference type="Proteomes" id="UP000326678"/>
    </source>
</evidence>
<dbReference type="RefSeq" id="WP_152591943.1">
    <property type="nucleotide sequence ID" value="NZ_CP045227.1"/>
</dbReference>
<keyword evidence="2" id="KW-1185">Reference proteome</keyword>
<dbReference type="EMBL" id="CP045227">
    <property type="protein sequence ID" value="QFS51373.1"/>
    <property type="molecule type" value="Genomic_DNA"/>
</dbReference>
<dbReference type="Proteomes" id="UP000326678">
    <property type="component" value="Chromosome Gxm2"/>
</dbReference>
<dbReference type="KEGG" id="nsh:GXM_08867"/>
<name>A0A5P8WEX7_9NOSO</name>
<reference evidence="1 2" key="1">
    <citation type="submission" date="2019-10" db="EMBL/GenBank/DDBJ databases">
        <title>Genomic and transcriptomic insights into the perfect genentic adaptation of a filamentous nitrogen-fixing cyanobacterium to rice fields.</title>
        <authorList>
            <person name="Chen Z."/>
        </authorList>
    </citation>
    <scope>NUCLEOTIDE SEQUENCE [LARGE SCALE GENOMIC DNA]</scope>
    <source>
        <strain evidence="1">CCNUC1</strain>
    </source>
</reference>
<sequence>MERLESGVEAVKEFLFTLTSDQRWGVMLAFEELEPQVFSGVEREIRINLIMINTFANLRGLVDILTRLSLGFGKNNKS</sequence>
<organism evidence="1 2">
    <name type="scientific">Nostoc sphaeroides CCNUC1</name>
    <dbReference type="NCBI Taxonomy" id="2653204"/>
    <lineage>
        <taxon>Bacteria</taxon>
        <taxon>Bacillati</taxon>
        <taxon>Cyanobacteriota</taxon>
        <taxon>Cyanophyceae</taxon>
        <taxon>Nostocales</taxon>
        <taxon>Nostocaceae</taxon>
        <taxon>Nostoc</taxon>
    </lineage>
</organism>
<dbReference type="AlphaFoldDB" id="A0A5P8WEX7"/>
<gene>
    <name evidence="1" type="ORF">GXM_08867</name>
</gene>
<evidence type="ECO:0000313" key="1">
    <source>
        <dbReference type="EMBL" id="QFS51373.1"/>
    </source>
</evidence>
<protein>
    <submittedName>
        <fullName evidence="1">Uncharacterized protein</fullName>
    </submittedName>
</protein>